<dbReference type="InterPro" id="IPR036770">
    <property type="entry name" value="Ankyrin_rpt-contain_sf"/>
</dbReference>
<protein>
    <recommendedName>
        <fullName evidence="4">DUF3447 domain-containing protein</fullName>
    </recommendedName>
</protein>
<gene>
    <name evidence="2" type="ORF">M9Y10_025150</name>
</gene>
<keyword evidence="1" id="KW-1133">Transmembrane helix</keyword>
<keyword evidence="1" id="KW-0812">Transmembrane</keyword>
<accession>A0ABR2HAP1</accession>
<proteinExistence type="predicted"/>
<organism evidence="2 3">
    <name type="scientific">Tritrichomonas musculus</name>
    <dbReference type="NCBI Taxonomy" id="1915356"/>
    <lineage>
        <taxon>Eukaryota</taxon>
        <taxon>Metamonada</taxon>
        <taxon>Parabasalia</taxon>
        <taxon>Tritrichomonadida</taxon>
        <taxon>Tritrichomonadidae</taxon>
        <taxon>Tritrichomonas</taxon>
    </lineage>
</organism>
<dbReference type="EMBL" id="JAPFFF010000035">
    <property type="protein sequence ID" value="KAK8843295.1"/>
    <property type="molecule type" value="Genomic_DNA"/>
</dbReference>
<keyword evidence="3" id="KW-1185">Reference proteome</keyword>
<evidence type="ECO:0000313" key="3">
    <source>
        <dbReference type="Proteomes" id="UP001470230"/>
    </source>
</evidence>
<evidence type="ECO:0000256" key="1">
    <source>
        <dbReference type="SAM" id="Phobius"/>
    </source>
</evidence>
<keyword evidence="1" id="KW-0472">Membrane</keyword>
<reference evidence="2 3" key="1">
    <citation type="submission" date="2024-04" db="EMBL/GenBank/DDBJ databases">
        <title>Tritrichomonas musculus Genome.</title>
        <authorList>
            <person name="Alves-Ferreira E."/>
            <person name="Grigg M."/>
            <person name="Lorenzi H."/>
            <person name="Galac M."/>
        </authorList>
    </citation>
    <scope>NUCLEOTIDE SEQUENCE [LARGE SCALE GENOMIC DNA]</scope>
    <source>
        <strain evidence="2 3">EAF2021</strain>
    </source>
</reference>
<comment type="caution">
    <text evidence="2">The sequence shown here is derived from an EMBL/GenBank/DDBJ whole genome shotgun (WGS) entry which is preliminary data.</text>
</comment>
<feature type="transmembrane region" description="Helical" evidence="1">
    <location>
        <begin position="419"/>
        <end position="441"/>
    </location>
</feature>
<evidence type="ECO:0008006" key="4">
    <source>
        <dbReference type="Google" id="ProtNLM"/>
    </source>
</evidence>
<name>A0ABR2HAP1_9EUKA</name>
<dbReference type="Proteomes" id="UP001470230">
    <property type="component" value="Unassembled WGS sequence"/>
</dbReference>
<sequence length="479" mass="57254">MIEQSYSDEPNQIEQTLVINEKSENLPQQTMENYIQDKELLYNAILEFIDYPNDNSNNSGSELCFYSLTKIIKNQQIEKDREEMQEFLQIIKSIIDNHHRDNNFLPKLEKIFQYYKNQIKQTLSNIEIYHIFESNKKVLLYLLQNNIVTITDSIYSEMINKVESNGNRYCYFFYPEIENFVGEEKMKDVKNELLSKDPNFFDNYQYKRKEGENDTYICSLIRKDSVEEFISYVTRMNLVLSSKIEPSIYETHSFLIENNKTTLFEYSAFFGSIQICQYLQMSNVKPKPSLWLYSIHSNSPELIHFLEYLNVEPPRLSGSKKNNDKNDDYSRCFSEAIKCHHNEIAFYITNNFLTQKEGNDDSKQKEEMILNSIKYHNYCHFSSEIVCEIGFFYLCLYGYHKLVNLLLKKKEKEIESKIILKIFFILFQINFFLNEILNIIFCLIKQQFKWQLIIMTLKLSIICYPKRKKSRKIFSVKIK</sequence>
<evidence type="ECO:0000313" key="2">
    <source>
        <dbReference type="EMBL" id="KAK8843295.1"/>
    </source>
</evidence>
<dbReference type="SUPFAM" id="SSF48403">
    <property type="entry name" value="Ankyrin repeat"/>
    <property type="match status" value="1"/>
</dbReference>